<proteinExistence type="predicted"/>
<dbReference type="Gene3D" id="2.120.10.10">
    <property type="match status" value="1"/>
</dbReference>
<gene>
    <name evidence="1" type="ORF">TBK1r_71950</name>
</gene>
<dbReference type="Gene3D" id="3.40.50.1820">
    <property type="entry name" value="alpha/beta hydrolase"/>
    <property type="match status" value="1"/>
</dbReference>
<dbReference type="InterPro" id="IPR026856">
    <property type="entry name" value="Sialidase_fam"/>
</dbReference>
<dbReference type="InterPro" id="IPR029058">
    <property type="entry name" value="AB_hydrolase_fold"/>
</dbReference>
<dbReference type="Proteomes" id="UP000318081">
    <property type="component" value="Chromosome"/>
</dbReference>
<evidence type="ECO:0008006" key="3">
    <source>
        <dbReference type="Google" id="ProtNLM"/>
    </source>
</evidence>
<evidence type="ECO:0000313" key="1">
    <source>
        <dbReference type="EMBL" id="QDV88163.1"/>
    </source>
</evidence>
<organism evidence="1 2">
    <name type="scientific">Stieleria magnilauensis</name>
    <dbReference type="NCBI Taxonomy" id="2527963"/>
    <lineage>
        <taxon>Bacteria</taxon>
        <taxon>Pseudomonadati</taxon>
        <taxon>Planctomycetota</taxon>
        <taxon>Planctomycetia</taxon>
        <taxon>Pirellulales</taxon>
        <taxon>Pirellulaceae</taxon>
        <taxon>Stieleria</taxon>
    </lineage>
</organism>
<keyword evidence="2" id="KW-1185">Reference proteome</keyword>
<dbReference type="SUPFAM" id="SSF50939">
    <property type="entry name" value="Sialidases"/>
    <property type="match status" value="1"/>
</dbReference>
<dbReference type="EMBL" id="CP036432">
    <property type="protein sequence ID" value="QDV88163.1"/>
    <property type="molecule type" value="Genomic_DNA"/>
</dbReference>
<protein>
    <recommendedName>
        <fullName evidence="3">Alpha/beta hydrolase family protein</fullName>
    </recommendedName>
</protein>
<dbReference type="SUPFAM" id="SSF53474">
    <property type="entry name" value="alpha/beta-Hydrolases"/>
    <property type="match status" value="1"/>
</dbReference>
<sequence length="781" mass="88008">MPIRLAQSPLSIILSSLLLITLASANDLSFTIERSTAQRGFDGQTCWVHARAGAIPAGVKGNESDQPLVVMTTQKLLLTGSDVFYRLHQTTSNDLAATWTDLAPIDAFARERVGGASDALPTGASIAPHLLQPGDETTVCDFQPQWHAASQRLLGIGQSVWYRNNRVMHVRPRGIAYAVYEPSAKQWSKWKTVDLPGEPRFQDAGSGSVQRVDLPGGDVLVPFYFKEPNTKQYSAAVCRCRFDGQTLHFIKVGNALTVPIKRGLYEPSLTRFGGRFNLTLRNDDRGYVSVSDDGLNFDPPRAWTFDDGSDLGSYNTQQHWVTHSDGLFLVYTRRGADNDHVFRHRAPLFIARVDPERLCVVRDSEQVLVPERGARLGNFGVVDVSPNETWVTVTEWMQPLGVEKHGSDNSIFVAKLKWDRPNRREIVSSEHRRPNDELLPYTDPPKTYQDDFGDFRSPLVFADGSKVQTAEDWQRRRAEILSTWQDVLGKWPPLITEPEVEMLDSRQRETFTQHRVRFQWTPNEKTTGYLLVPDGKGPFPAAVTVYYEPETAIGEGNPYRDFALQLTRRGFVTLSIGTSDATAAKTYSLYHPSIDDAEVQPLSMLGYAAANAWHVLASRPEVDSKRIGIVGHSFGGKWAMFASCLFDKFACAAWSDPGIVFDESRPSVNYWEPWYLGYHPKPWRNRGLITEQNPARGLYPQLVSDGHDLHELHALMAPRPFLVSGGSEDPISRWQALNHSVAVNRIFGHTDRVMMTNRPDHSPNADSNEMIYRFFEHWLRR</sequence>
<dbReference type="PANTHER" id="PTHR10628:SF26">
    <property type="entry name" value="SIALIDASE-RELATED"/>
    <property type="match status" value="1"/>
</dbReference>
<accession>A0ABX5Y1L2</accession>
<dbReference type="PANTHER" id="PTHR10628">
    <property type="entry name" value="SIALIDASE"/>
    <property type="match status" value="1"/>
</dbReference>
<dbReference type="RefSeq" id="WP_419580676.1">
    <property type="nucleotide sequence ID" value="NZ_CP036432.1"/>
</dbReference>
<reference evidence="1 2" key="1">
    <citation type="submission" date="2019-02" db="EMBL/GenBank/DDBJ databases">
        <title>Deep-cultivation of Planctomycetes and their phenomic and genomic characterization uncovers novel biology.</title>
        <authorList>
            <person name="Wiegand S."/>
            <person name="Jogler M."/>
            <person name="Boedeker C."/>
            <person name="Pinto D."/>
            <person name="Vollmers J."/>
            <person name="Rivas-Marin E."/>
            <person name="Kohn T."/>
            <person name="Peeters S.H."/>
            <person name="Heuer A."/>
            <person name="Rast P."/>
            <person name="Oberbeckmann S."/>
            <person name="Bunk B."/>
            <person name="Jeske O."/>
            <person name="Meyerdierks A."/>
            <person name="Storesund J.E."/>
            <person name="Kallscheuer N."/>
            <person name="Luecker S."/>
            <person name="Lage O.M."/>
            <person name="Pohl T."/>
            <person name="Merkel B.J."/>
            <person name="Hornburger P."/>
            <person name="Mueller R.-W."/>
            <person name="Bruemmer F."/>
            <person name="Labrenz M."/>
            <person name="Spormann A.M."/>
            <person name="Op den Camp H."/>
            <person name="Overmann J."/>
            <person name="Amann R."/>
            <person name="Jetten M.S.M."/>
            <person name="Mascher T."/>
            <person name="Medema M.H."/>
            <person name="Devos D.P."/>
            <person name="Kaster A.-K."/>
            <person name="Ovreas L."/>
            <person name="Rohde M."/>
            <person name="Galperin M.Y."/>
            <person name="Jogler C."/>
        </authorList>
    </citation>
    <scope>NUCLEOTIDE SEQUENCE [LARGE SCALE GENOMIC DNA]</scope>
    <source>
        <strain evidence="1 2">TBK1r</strain>
    </source>
</reference>
<dbReference type="InterPro" id="IPR036278">
    <property type="entry name" value="Sialidase_sf"/>
</dbReference>
<evidence type="ECO:0000313" key="2">
    <source>
        <dbReference type="Proteomes" id="UP000318081"/>
    </source>
</evidence>
<name>A0ABX5Y1L2_9BACT</name>